<dbReference type="GO" id="GO:1902042">
    <property type="term" value="P:negative regulation of extrinsic apoptotic signaling pathway via death domain receptors"/>
    <property type="evidence" value="ECO:0007669"/>
    <property type="project" value="TreeGrafter"/>
</dbReference>
<dbReference type="PANTHER" id="PTHR13088">
    <property type="entry name" value="FAS APOPTOTIC INHIBITORY MOLECULE FAIM"/>
    <property type="match status" value="1"/>
</dbReference>
<evidence type="ECO:0000313" key="1">
    <source>
        <dbReference type="Proteomes" id="UP000095280"/>
    </source>
</evidence>
<dbReference type="Gene3D" id="2.40.128.180">
    <property type="match status" value="2"/>
</dbReference>
<dbReference type="OrthoDB" id="6262731at2759"/>
<keyword evidence="1" id="KW-1185">Reference proteome</keyword>
<organism evidence="1 2">
    <name type="scientific">Macrostomum lignano</name>
    <dbReference type="NCBI Taxonomy" id="282301"/>
    <lineage>
        <taxon>Eukaryota</taxon>
        <taxon>Metazoa</taxon>
        <taxon>Spiralia</taxon>
        <taxon>Lophotrochozoa</taxon>
        <taxon>Platyhelminthes</taxon>
        <taxon>Rhabditophora</taxon>
        <taxon>Macrostomorpha</taxon>
        <taxon>Macrostomida</taxon>
        <taxon>Macrostomidae</taxon>
        <taxon>Macrostomum</taxon>
    </lineage>
</organism>
<dbReference type="InterPro" id="IPR010695">
    <property type="entry name" value="FAIM1"/>
</dbReference>
<evidence type="ECO:0000313" key="2">
    <source>
        <dbReference type="WBParaSite" id="maker-uti_cns_0046399-snap-gene-0.6-mRNA-1"/>
    </source>
</evidence>
<reference evidence="2" key="1">
    <citation type="submission" date="2016-11" db="UniProtKB">
        <authorList>
            <consortium name="WormBaseParasite"/>
        </authorList>
    </citation>
    <scope>IDENTIFICATION</scope>
</reference>
<dbReference type="InterPro" id="IPR038513">
    <property type="entry name" value="FAIM1_dom_sf"/>
</dbReference>
<name>A0A1I8J9S8_9PLAT</name>
<dbReference type="WBParaSite" id="maker-uti_cns_0046399-snap-gene-0.6-mRNA-1">
    <property type="protein sequence ID" value="maker-uti_cns_0046399-snap-gene-0.6-mRNA-1"/>
    <property type="gene ID" value="maker-uti_cns_0046399-snap-gene-0.6"/>
</dbReference>
<dbReference type="PANTHER" id="PTHR13088:SF3">
    <property type="entry name" value="FAS APOPTOTIC INHIBITORY MOLECULE 1"/>
    <property type="match status" value="1"/>
</dbReference>
<dbReference type="Pfam" id="PF06905">
    <property type="entry name" value="FAIM1"/>
    <property type="match status" value="1"/>
</dbReference>
<proteinExistence type="predicted"/>
<accession>A0A1I8J9S8</accession>
<dbReference type="AlphaFoldDB" id="A0A1I8J9S8"/>
<protein>
    <submittedName>
        <fullName evidence="2">Fas apoptotic inhibitory molecule 1</fullName>
    </submittedName>
</protein>
<dbReference type="Proteomes" id="UP000095280">
    <property type="component" value="Unplaced"/>
</dbReference>
<sequence length="182" mass="20439">MPSEKVARWEVPLSDGVYIVEFEHGTTTGGRAVFINGRCIRREEFMFKLVGSEEFKIKDTRCVIRIDAVSGFAYEYCLYVNGKPLEKFTENQSKVLKCWLCPVDGKMTRVVLEKDTLDVYVNSKRVETAGEFTDDGTETHFNISGHACYIKAITSGHKRTGLLHALIVDGCEIPEASVDQCS</sequence>